<evidence type="ECO:0000256" key="1">
    <source>
        <dbReference type="SAM" id="MobiDB-lite"/>
    </source>
</evidence>
<dbReference type="KEGG" id="dgr:6565989"/>
<keyword evidence="3" id="KW-1185">Reference proteome</keyword>
<name>B4JNP2_DROGR</name>
<evidence type="ECO:0000313" key="3">
    <source>
        <dbReference type="Proteomes" id="UP000001070"/>
    </source>
</evidence>
<proteinExistence type="predicted"/>
<feature type="region of interest" description="Disordered" evidence="1">
    <location>
        <begin position="95"/>
        <end position="118"/>
    </location>
</feature>
<dbReference type="AlphaFoldDB" id="B4JNP2"/>
<dbReference type="EMBL" id="CH916371">
    <property type="protein sequence ID" value="EDV92335.1"/>
    <property type="molecule type" value="Genomic_DNA"/>
</dbReference>
<gene>
    <name evidence="2" type="primary">Dgri\GH24856</name>
    <name evidence="2" type="ORF">Dgri_GH24856</name>
</gene>
<dbReference type="eggNOG" id="ENOG502RWVM">
    <property type="taxonomic scope" value="Eukaryota"/>
</dbReference>
<dbReference type="OMA" id="MGWWLAE"/>
<dbReference type="InParanoid" id="B4JNP2"/>
<dbReference type="HOGENOM" id="CLU_2075554_0_0_1"/>
<protein>
    <submittedName>
        <fullName evidence="2">GH24856</fullName>
    </submittedName>
</protein>
<organism evidence="3">
    <name type="scientific">Drosophila grimshawi</name>
    <name type="common">Hawaiian fruit fly</name>
    <name type="synonym">Idiomyia grimshawi</name>
    <dbReference type="NCBI Taxonomy" id="7222"/>
    <lineage>
        <taxon>Eukaryota</taxon>
        <taxon>Metazoa</taxon>
        <taxon>Ecdysozoa</taxon>
        <taxon>Arthropoda</taxon>
        <taxon>Hexapoda</taxon>
        <taxon>Insecta</taxon>
        <taxon>Pterygota</taxon>
        <taxon>Neoptera</taxon>
        <taxon>Endopterygota</taxon>
        <taxon>Diptera</taxon>
        <taxon>Brachycera</taxon>
        <taxon>Muscomorpha</taxon>
        <taxon>Ephydroidea</taxon>
        <taxon>Drosophilidae</taxon>
        <taxon>Drosophila</taxon>
        <taxon>Hawaiian Drosophila</taxon>
    </lineage>
</organism>
<dbReference type="PhylomeDB" id="B4JNP2"/>
<dbReference type="Proteomes" id="UP000001070">
    <property type="component" value="Unassembled WGS sequence"/>
</dbReference>
<feature type="compositionally biased region" description="Basic and acidic residues" evidence="1">
    <location>
        <begin position="106"/>
        <end position="118"/>
    </location>
</feature>
<accession>B4JNP2</accession>
<sequence length="118" mass="13334">MAHMWQMVVNLMGWMMGHRQEHDQGPVRSGLCDANDIGLPEISDIGTVISINKLPVGQFIGVNLIPSQATRGPGSNQLERRKLLLDKWRDALSPTQAEEAEWQEMSMHEEHFTDARDV</sequence>
<evidence type="ECO:0000313" key="2">
    <source>
        <dbReference type="EMBL" id="EDV92335.1"/>
    </source>
</evidence>
<reference evidence="2 3" key="1">
    <citation type="journal article" date="2007" name="Nature">
        <title>Evolution of genes and genomes on the Drosophila phylogeny.</title>
        <authorList>
            <consortium name="Drosophila 12 Genomes Consortium"/>
            <person name="Clark A.G."/>
            <person name="Eisen M.B."/>
            <person name="Smith D.R."/>
            <person name="Bergman C.M."/>
            <person name="Oliver B."/>
            <person name="Markow T.A."/>
            <person name="Kaufman T.C."/>
            <person name="Kellis M."/>
            <person name="Gelbart W."/>
            <person name="Iyer V.N."/>
            <person name="Pollard D.A."/>
            <person name="Sackton T.B."/>
            <person name="Larracuente A.M."/>
            <person name="Singh N.D."/>
            <person name="Abad J.P."/>
            <person name="Abt D.N."/>
            <person name="Adryan B."/>
            <person name="Aguade M."/>
            <person name="Akashi H."/>
            <person name="Anderson W.W."/>
            <person name="Aquadro C.F."/>
            <person name="Ardell D.H."/>
            <person name="Arguello R."/>
            <person name="Artieri C.G."/>
            <person name="Barbash D.A."/>
            <person name="Barker D."/>
            <person name="Barsanti P."/>
            <person name="Batterham P."/>
            <person name="Batzoglou S."/>
            <person name="Begun D."/>
            <person name="Bhutkar A."/>
            <person name="Blanco E."/>
            <person name="Bosak S.A."/>
            <person name="Bradley R.K."/>
            <person name="Brand A.D."/>
            <person name="Brent M.R."/>
            <person name="Brooks A.N."/>
            <person name="Brown R.H."/>
            <person name="Butlin R.K."/>
            <person name="Caggese C."/>
            <person name="Calvi B.R."/>
            <person name="Bernardo de Carvalho A."/>
            <person name="Caspi A."/>
            <person name="Castrezana S."/>
            <person name="Celniker S.E."/>
            <person name="Chang J.L."/>
            <person name="Chapple C."/>
            <person name="Chatterji S."/>
            <person name="Chinwalla A."/>
            <person name="Civetta A."/>
            <person name="Clifton S.W."/>
            <person name="Comeron J.M."/>
            <person name="Costello J.C."/>
            <person name="Coyne J.A."/>
            <person name="Daub J."/>
            <person name="David R.G."/>
            <person name="Delcher A.L."/>
            <person name="Delehaunty K."/>
            <person name="Do C.B."/>
            <person name="Ebling H."/>
            <person name="Edwards K."/>
            <person name="Eickbush T."/>
            <person name="Evans J.D."/>
            <person name="Filipski A."/>
            <person name="Findeiss S."/>
            <person name="Freyhult E."/>
            <person name="Fulton L."/>
            <person name="Fulton R."/>
            <person name="Garcia A.C."/>
            <person name="Gardiner A."/>
            <person name="Garfield D.A."/>
            <person name="Garvin B.E."/>
            <person name="Gibson G."/>
            <person name="Gilbert D."/>
            <person name="Gnerre S."/>
            <person name="Godfrey J."/>
            <person name="Good R."/>
            <person name="Gotea V."/>
            <person name="Gravely B."/>
            <person name="Greenberg A.J."/>
            <person name="Griffiths-Jones S."/>
            <person name="Gross S."/>
            <person name="Guigo R."/>
            <person name="Gustafson E.A."/>
            <person name="Haerty W."/>
            <person name="Hahn M.W."/>
            <person name="Halligan D.L."/>
            <person name="Halpern A.L."/>
            <person name="Halter G.M."/>
            <person name="Han M.V."/>
            <person name="Heger A."/>
            <person name="Hillier L."/>
            <person name="Hinrichs A.S."/>
            <person name="Holmes I."/>
            <person name="Hoskins R.A."/>
            <person name="Hubisz M.J."/>
            <person name="Hultmark D."/>
            <person name="Huntley M.A."/>
            <person name="Jaffe D.B."/>
            <person name="Jagadeeshan S."/>
            <person name="Jeck W.R."/>
            <person name="Johnson J."/>
            <person name="Jones C.D."/>
            <person name="Jordan W.C."/>
            <person name="Karpen G.H."/>
            <person name="Kataoka E."/>
            <person name="Keightley P.D."/>
            <person name="Kheradpour P."/>
            <person name="Kirkness E.F."/>
            <person name="Koerich L.B."/>
            <person name="Kristiansen K."/>
            <person name="Kudrna D."/>
            <person name="Kulathinal R.J."/>
            <person name="Kumar S."/>
            <person name="Kwok R."/>
            <person name="Lander E."/>
            <person name="Langley C.H."/>
            <person name="Lapoint R."/>
            <person name="Lazzaro B.P."/>
            <person name="Lee S.J."/>
            <person name="Levesque L."/>
            <person name="Li R."/>
            <person name="Lin C.F."/>
            <person name="Lin M.F."/>
            <person name="Lindblad-Toh K."/>
            <person name="Llopart A."/>
            <person name="Long M."/>
            <person name="Low L."/>
            <person name="Lozovsky E."/>
            <person name="Lu J."/>
            <person name="Luo M."/>
            <person name="Machado C.A."/>
            <person name="Makalowski W."/>
            <person name="Marzo M."/>
            <person name="Matsuda M."/>
            <person name="Matzkin L."/>
            <person name="McAllister B."/>
            <person name="McBride C.S."/>
            <person name="McKernan B."/>
            <person name="McKernan K."/>
            <person name="Mendez-Lago M."/>
            <person name="Minx P."/>
            <person name="Mollenhauer M.U."/>
            <person name="Montooth K."/>
            <person name="Mount S.M."/>
            <person name="Mu X."/>
            <person name="Myers E."/>
            <person name="Negre B."/>
            <person name="Newfeld S."/>
            <person name="Nielsen R."/>
            <person name="Noor M.A."/>
            <person name="O'Grady P."/>
            <person name="Pachter L."/>
            <person name="Papaceit M."/>
            <person name="Parisi M.J."/>
            <person name="Parisi M."/>
            <person name="Parts L."/>
            <person name="Pedersen J.S."/>
            <person name="Pesole G."/>
            <person name="Phillippy A.M."/>
            <person name="Ponting C.P."/>
            <person name="Pop M."/>
            <person name="Porcelli D."/>
            <person name="Powell J.R."/>
            <person name="Prohaska S."/>
            <person name="Pruitt K."/>
            <person name="Puig M."/>
            <person name="Quesneville H."/>
            <person name="Ram K.R."/>
            <person name="Rand D."/>
            <person name="Rasmussen M.D."/>
            <person name="Reed L.K."/>
            <person name="Reenan R."/>
            <person name="Reily A."/>
            <person name="Remington K.A."/>
            <person name="Rieger T.T."/>
            <person name="Ritchie M.G."/>
            <person name="Robin C."/>
            <person name="Rogers Y.H."/>
            <person name="Rohde C."/>
            <person name="Rozas J."/>
            <person name="Rubenfield M.J."/>
            <person name="Ruiz A."/>
            <person name="Russo S."/>
            <person name="Salzberg S.L."/>
            <person name="Sanchez-Gracia A."/>
            <person name="Saranga D.J."/>
            <person name="Sato H."/>
            <person name="Schaeffer S.W."/>
            <person name="Schatz M.C."/>
            <person name="Schlenke T."/>
            <person name="Schwartz R."/>
            <person name="Segarra C."/>
            <person name="Singh R.S."/>
            <person name="Sirot L."/>
            <person name="Sirota M."/>
            <person name="Sisneros N.B."/>
            <person name="Smith C.D."/>
            <person name="Smith T.F."/>
            <person name="Spieth J."/>
            <person name="Stage D.E."/>
            <person name="Stark A."/>
            <person name="Stephan W."/>
            <person name="Strausberg R.L."/>
            <person name="Strempel S."/>
            <person name="Sturgill D."/>
            <person name="Sutton G."/>
            <person name="Sutton G.G."/>
            <person name="Tao W."/>
            <person name="Teichmann S."/>
            <person name="Tobari Y.N."/>
            <person name="Tomimura Y."/>
            <person name="Tsolas J.M."/>
            <person name="Valente V.L."/>
            <person name="Venter E."/>
            <person name="Venter J.C."/>
            <person name="Vicario S."/>
            <person name="Vieira F.G."/>
            <person name="Vilella A.J."/>
            <person name="Villasante A."/>
            <person name="Walenz B."/>
            <person name="Wang J."/>
            <person name="Wasserman M."/>
            <person name="Watts T."/>
            <person name="Wilson D."/>
            <person name="Wilson R.K."/>
            <person name="Wing R.A."/>
            <person name="Wolfner M.F."/>
            <person name="Wong A."/>
            <person name="Wong G.K."/>
            <person name="Wu C.I."/>
            <person name="Wu G."/>
            <person name="Yamamoto D."/>
            <person name="Yang H.P."/>
            <person name="Yang S.P."/>
            <person name="Yorke J.A."/>
            <person name="Yoshida K."/>
            <person name="Zdobnov E."/>
            <person name="Zhang P."/>
            <person name="Zhang Y."/>
            <person name="Zimin A.V."/>
            <person name="Baldwin J."/>
            <person name="Abdouelleil A."/>
            <person name="Abdulkadir J."/>
            <person name="Abebe A."/>
            <person name="Abera B."/>
            <person name="Abreu J."/>
            <person name="Acer S.C."/>
            <person name="Aftuck L."/>
            <person name="Alexander A."/>
            <person name="An P."/>
            <person name="Anderson E."/>
            <person name="Anderson S."/>
            <person name="Arachi H."/>
            <person name="Azer M."/>
            <person name="Bachantsang P."/>
            <person name="Barry A."/>
            <person name="Bayul T."/>
            <person name="Berlin A."/>
            <person name="Bessette D."/>
            <person name="Bloom T."/>
            <person name="Blye J."/>
            <person name="Boguslavskiy L."/>
            <person name="Bonnet C."/>
            <person name="Boukhgalter B."/>
            <person name="Bourzgui I."/>
            <person name="Brown A."/>
            <person name="Cahill P."/>
            <person name="Channer S."/>
            <person name="Cheshatsang Y."/>
            <person name="Chuda L."/>
            <person name="Citroen M."/>
            <person name="Collymore A."/>
            <person name="Cooke P."/>
            <person name="Costello M."/>
            <person name="D'Aco K."/>
            <person name="Daza R."/>
            <person name="De Haan G."/>
            <person name="DeGray S."/>
            <person name="DeMaso C."/>
            <person name="Dhargay N."/>
            <person name="Dooley K."/>
            <person name="Dooley E."/>
            <person name="Doricent M."/>
            <person name="Dorje P."/>
            <person name="Dorjee K."/>
            <person name="Dupes A."/>
            <person name="Elong R."/>
            <person name="Falk J."/>
            <person name="Farina A."/>
            <person name="Faro S."/>
            <person name="Ferguson D."/>
            <person name="Fisher S."/>
            <person name="Foley C.D."/>
            <person name="Franke A."/>
            <person name="Friedrich D."/>
            <person name="Gadbois L."/>
            <person name="Gearin G."/>
            <person name="Gearin C.R."/>
            <person name="Giannoukos G."/>
            <person name="Goode T."/>
            <person name="Graham J."/>
            <person name="Grandbois E."/>
            <person name="Grewal S."/>
            <person name="Gyaltsen K."/>
            <person name="Hafez N."/>
            <person name="Hagos B."/>
            <person name="Hall J."/>
            <person name="Henson C."/>
            <person name="Hollinger A."/>
            <person name="Honan T."/>
            <person name="Huard M.D."/>
            <person name="Hughes L."/>
            <person name="Hurhula B."/>
            <person name="Husby M.E."/>
            <person name="Kamat A."/>
            <person name="Kanga B."/>
            <person name="Kashin S."/>
            <person name="Khazanovich D."/>
            <person name="Kisner P."/>
            <person name="Lance K."/>
            <person name="Lara M."/>
            <person name="Lee W."/>
            <person name="Lennon N."/>
            <person name="Letendre F."/>
            <person name="LeVine R."/>
            <person name="Lipovsky A."/>
            <person name="Liu X."/>
            <person name="Liu J."/>
            <person name="Liu S."/>
            <person name="Lokyitsang T."/>
            <person name="Lokyitsang Y."/>
            <person name="Lubonja R."/>
            <person name="Lui A."/>
            <person name="MacDonald P."/>
            <person name="Magnisalis V."/>
            <person name="Maru K."/>
            <person name="Matthews C."/>
            <person name="McCusker W."/>
            <person name="McDonough S."/>
            <person name="Mehta T."/>
            <person name="Meldrim J."/>
            <person name="Meneus L."/>
            <person name="Mihai O."/>
            <person name="Mihalev A."/>
            <person name="Mihova T."/>
            <person name="Mittelman R."/>
            <person name="Mlenga V."/>
            <person name="Montmayeur A."/>
            <person name="Mulrain L."/>
            <person name="Navidi A."/>
            <person name="Naylor J."/>
            <person name="Negash T."/>
            <person name="Nguyen T."/>
            <person name="Nguyen N."/>
            <person name="Nicol R."/>
            <person name="Norbu C."/>
            <person name="Norbu N."/>
            <person name="Novod N."/>
            <person name="O'Neill B."/>
            <person name="Osman S."/>
            <person name="Markiewicz E."/>
            <person name="Oyono O.L."/>
            <person name="Patti C."/>
            <person name="Phunkhang P."/>
            <person name="Pierre F."/>
            <person name="Priest M."/>
            <person name="Raghuraman S."/>
            <person name="Rege F."/>
            <person name="Reyes R."/>
            <person name="Rise C."/>
            <person name="Rogov P."/>
            <person name="Ross K."/>
            <person name="Ryan E."/>
            <person name="Settipalli S."/>
            <person name="Shea T."/>
            <person name="Sherpa N."/>
            <person name="Shi L."/>
            <person name="Shih D."/>
            <person name="Sparrow T."/>
            <person name="Spaulding J."/>
            <person name="Stalker J."/>
            <person name="Stange-Thomann N."/>
            <person name="Stavropoulos S."/>
            <person name="Stone C."/>
            <person name="Strader C."/>
            <person name="Tesfaye S."/>
            <person name="Thomson T."/>
            <person name="Thoulutsang Y."/>
            <person name="Thoulutsang D."/>
            <person name="Topham K."/>
            <person name="Topping I."/>
            <person name="Tsamla T."/>
            <person name="Vassiliev H."/>
            <person name="Vo A."/>
            <person name="Wangchuk T."/>
            <person name="Wangdi T."/>
            <person name="Weiand M."/>
            <person name="Wilkinson J."/>
            <person name="Wilson A."/>
            <person name="Yadav S."/>
            <person name="Young G."/>
            <person name="Yu Q."/>
            <person name="Zembek L."/>
            <person name="Zhong D."/>
            <person name="Zimmer A."/>
            <person name="Zwirko Z."/>
            <person name="Jaffe D.B."/>
            <person name="Alvarez P."/>
            <person name="Brockman W."/>
            <person name="Butler J."/>
            <person name="Chin C."/>
            <person name="Gnerre S."/>
            <person name="Grabherr M."/>
            <person name="Kleber M."/>
            <person name="Mauceli E."/>
            <person name="MacCallum I."/>
        </authorList>
    </citation>
    <scope>NUCLEOTIDE SEQUENCE [LARGE SCALE GENOMIC DNA]</scope>
    <source>
        <strain evidence="3">Tucson 15287-2541.00</strain>
    </source>
</reference>